<keyword evidence="3" id="KW-1185">Reference proteome</keyword>
<gene>
    <name evidence="2" type="ORF">P174DRAFT_106244</name>
</gene>
<dbReference type="GeneID" id="36528315"/>
<dbReference type="RefSeq" id="XP_024685851.1">
    <property type="nucleotide sequence ID" value="XM_024820990.1"/>
</dbReference>
<feature type="region of interest" description="Disordered" evidence="1">
    <location>
        <begin position="1"/>
        <end position="23"/>
    </location>
</feature>
<comment type="caution">
    <text evidence="2">The sequence shown here is derived from an EMBL/GenBank/DDBJ whole genome shotgun (WGS) entry which is preliminary data.</text>
</comment>
<dbReference type="Proteomes" id="UP000234474">
    <property type="component" value="Unassembled WGS sequence"/>
</dbReference>
<dbReference type="VEuPathDB" id="FungiDB:P174DRAFT_106244"/>
<dbReference type="AlphaFoldDB" id="A0A2I1CI02"/>
<proteinExistence type="predicted"/>
<sequence length="149" mass="16253">MRQSRNDGSLSNVSRDAQKTGNGVTYSHSGLATDIHQLHKGISVPEHSKGQQGASGGMREGSSSWRRQTKGRTERLFSCRLLLMFSLRCSHCFRWGLGPYLCMTNIWSGLPTVLRSLTQGCVKAEAAGTVTGVSNEWIVDSLCIRALPA</sequence>
<evidence type="ECO:0000313" key="2">
    <source>
        <dbReference type="EMBL" id="PKX97256.1"/>
    </source>
</evidence>
<evidence type="ECO:0000256" key="1">
    <source>
        <dbReference type="SAM" id="MobiDB-lite"/>
    </source>
</evidence>
<accession>A0A2I1CI02</accession>
<feature type="region of interest" description="Disordered" evidence="1">
    <location>
        <begin position="45"/>
        <end position="69"/>
    </location>
</feature>
<dbReference type="EMBL" id="MSZS01000002">
    <property type="protein sequence ID" value="PKX97256.1"/>
    <property type="molecule type" value="Genomic_DNA"/>
</dbReference>
<organism evidence="2 3">
    <name type="scientific">Aspergillus novofumigatus (strain IBT 16806)</name>
    <dbReference type="NCBI Taxonomy" id="1392255"/>
    <lineage>
        <taxon>Eukaryota</taxon>
        <taxon>Fungi</taxon>
        <taxon>Dikarya</taxon>
        <taxon>Ascomycota</taxon>
        <taxon>Pezizomycotina</taxon>
        <taxon>Eurotiomycetes</taxon>
        <taxon>Eurotiomycetidae</taxon>
        <taxon>Eurotiales</taxon>
        <taxon>Aspergillaceae</taxon>
        <taxon>Aspergillus</taxon>
        <taxon>Aspergillus subgen. Fumigati</taxon>
    </lineage>
</organism>
<name>A0A2I1CI02_ASPN1</name>
<evidence type="ECO:0000313" key="3">
    <source>
        <dbReference type="Proteomes" id="UP000234474"/>
    </source>
</evidence>
<reference evidence="3" key="1">
    <citation type="journal article" date="2018" name="Proc. Natl. Acad. Sci. U.S.A.">
        <title>Linking secondary metabolites to gene clusters through genome sequencing of six diverse Aspergillus species.</title>
        <authorList>
            <person name="Kaerboelling I."/>
            <person name="Vesth T.C."/>
            <person name="Frisvad J.C."/>
            <person name="Nybo J.L."/>
            <person name="Theobald S."/>
            <person name="Kuo A."/>
            <person name="Bowyer P."/>
            <person name="Matsuda Y."/>
            <person name="Mondo S."/>
            <person name="Lyhne E.K."/>
            <person name="Kogle M.E."/>
            <person name="Clum A."/>
            <person name="Lipzen A."/>
            <person name="Salamov A."/>
            <person name="Ngan C.Y."/>
            <person name="Daum C."/>
            <person name="Chiniquy J."/>
            <person name="Barry K."/>
            <person name="LaButti K."/>
            <person name="Haridas S."/>
            <person name="Simmons B.A."/>
            <person name="Magnuson J.K."/>
            <person name="Mortensen U.H."/>
            <person name="Larsen T.O."/>
            <person name="Grigoriev I.V."/>
            <person name="Baker S.E."/>
            <person name="Andersen M.R."/>
        </authorList>
    </citation>
    <scope>NUCLEOTIDE SEQUENCE [LARGE SCALE GENOMIC DNA]</scope>
    <source>
        <strain evidence="3">IBT 16806</strain>
    </source>
</reference>
<protein>
    <submittedName>
        <fullName evidence="2">Uncharacterized protein</fullName>
    </submittedName>
</protein>